<evidence type="ECO:0000313" key="2">
    <source>
        <dbReference type="EMBL" id="RNL39691.1"/>
    </source>
</evidence>
<dbReference type="AlphaFoldDB" id="A0A3N0AXS9"/>
<organism evidence="2 3">
    <name type="scientific">Adlercreutzia equolifaciens subsp. celatus DSM 18785</name>
    <dbReference type="NCBI Taxonomy" id="1121021"/>
    <lineage>
        <taxon>Bacteria</taxon>
        <taxon>Bacillati</taxon>
        <taxon>Actinomycetota</taxon>
        <taxon>Coriobacteriia</taxon>
        <taxon>Eggerthellales</taxon>
        <taxon>Eggerthellaceae</taxon>
        <taxon>Adlercreutzia</taxon>
    </lineage>
</organism>
<sequence length="141" mass="14992">MLVVDVLALALYIVVSLPALTGVGPHEWLGLGVGLVLLVHGVQHADFVTRLLSGHRSLRVAGRVLLDVALVIAVVVVVLSGLMESGAVLLSFGLYAEGYYFWGPLHATSAKVLLALLIVHGALNIGPVRRLTRHMCAKETE</sequence>
<evidence type="ECO:0000313" key="3">
    <source>
        <dbReference type="Proteomes" id="UP000278327"/>
    </source>
</evidence>
<feature type="transmembrane region" description="Helical" evidence="1">
    <location>
        <begin position="103"/>
        <end position="125"/>
    </location>
</feature>
<accession>A0A3N0AXS9</accession>
<gene>
    <name evidence="2" type="ORF">DMP10_01820</name>
</gene>
<evidence type="ECO:0000256" key="1">
    <source>
        <dbReference type="SAM" id="Phobius"/>
    </source>
</evidence>
<feature type="transmembrane region" description="Helical" evidence="1">
    <location>
        <begin position="64"/>
        <end position="83"/>
    </location>
</feature>
<feature type="transmembrane region" description="Helical" evidence="1">
    <location>
        <begin position="31"/>
        <end position="52"/>
    </location>
</feature>
<dbReference type="EMBL" id="QICA01000002">
    <property type="protein sequence ID" value="RNL39691.1"/>
    <property type="molecule type" value="Genomic_DNA"/>
</dbReference>
<comment type="caution">
    <text evidence="2">The sequence shown here is derived from an EMBL/GenBank/DDBJ whole genome shotgun (WGS) entry which is preliminary data.</text>
</comment>
<keyword evidence="1" id="KW-0812">Transmembrane</keyword>
<proteinExistence type="predicted"/>
<reference evidence="2 3" key="1">
    <citation type="journal article" date="2019" name="Microbiol. Resour. Announc.">
        <title>Draft Genome Sequences of Type Strains of Gordonibacter faecihominis, Paraeggerthella hongkongensis, Parvibacter caecicola,Slackia equolifaciens, Slackia faecicanis, and Slackia isoflavoniconvertens.</title>
        <authorList>
            <person name="Danylec N."/>
            <person name="Stoll D.A."/>
            <person name="Dotsch A."/>
            <person name="Huch M."/>
        </authorList>
    </citation>
    <scope>NUCLEOTIDE SEQUENCE [LARGE SCALE GENOMIC DNA]</scope>
    <source>
        <strain evidence="2 3">DSM 18785</strain>
    </source>
</reference>
<keyword evidence="1" id="KW-0472">Membrane</keyword>
<dbReference type="Proteomes" id="UP000278327">
    <property type="component" value="Unassembled WGS sequence"/>
</dbReference>
<keyword evidence="3" id="KW-1185">Reference proteome</keyword>
<name>A0A3N0AXS9_9ACTN</name>
<keyword evidence="1" id="KW-1133">Transmembrane helix</keyword>
<protein>
    <submittedName>
        <fullName evidence="2">DUF4405 domain-containing protein</fullName>
    </submittedName>
</protein>